<organism evidence="10">
    <name type="scientific">viral metagenome</name>
    <dbReference type="NCBI Taxonomy" id="1070528"/>
    <lineage>
        <taxon>unclassified sequences</taxon>
        <taxon>metagenomes</taxon>
        <taxon>organismal metagenomes</taxon>
    </lineage>
</organism>
<name>A0A6C0LTJ6_9ZZZZ</name>
<dbReference type="AlphaFoldDB" id="A0A6C0LTJ6"/>
<keyword evidence="6" id="KW-0460">Magnesium</keyword>
<evidence type="ECO:0000256" key="6">
    <source>
        <dbReference type="ARBA" id="ARBA00022842"/>
    </source>
</evidence>
<dbReference type="GO" id="GO:0046872">
    <property type="term" value="F:metal ion binding"/>
    <property type="evidence" value="ECO:0007669"/>
    <property type="project" value="UniProtKB-KW"/>
</dbReference>
<dbReference type="Pfam" id="PF00481">
    <property type="entry name" value="PP2C"/>
    <property type="match status" value="1"/>
</dbReference>
<evidence type="ECO:0000256" key="5">
    <source>
        <dbReference type="ARBA" id="ARBA00022801"/>
    </source>
</evidence>
<dbReference type="EC" id="3.1.3.16" evidence="3"/>
<dbReference type="GO" id="GO:0004722">
    <property type="term" value="F:protein serine/threonine phosphatase activity"/>
    <property type="evidence" value="ECO:0007669"/>
    <property type="project" value="UniProtKB-EC"/>
</dbReference>
<keyword evidence="5" id="KW-0378">Hydrolase</keyword>
<feature type="domain" description="PPM-type phosphatase" evidence="9">
    <location>
        <begin position="5"/>
        <end position="293"/>
    </location>
</feature>
<proteinExistence type="inferred from homology"/>
<dbReference type="InterPro" id="IPR015655">
    <property type="entry name" value="PP2C"/>
</dbReference>
<evidence type="ECO:0000256" key="8">
    <source>
        <dbReference type="ARBA" id="ARBA00023211"/>
    </source>
</evidence>
<evidence type="ECO:0000256" key="4">
    <source>
        <dbReference type="ARBA" id="ARBA00022723"/>
    </source>
</evidence>
<evidence type="ECO:0000313" key="10">
    <source>
        <dbReference type="EMBL" id="QHU33081.1"/>
    </source>
</evidence>
<sequence length="293" mass="33408">MFNDILHKKSVCGLRETNEDVELYKINLSSDGKPIDSKYAPIDLFIVCDGHGGISVAKFITPYLEKFFMKSKHIYPIKAININKFYDFVQKILSEHPKHIANNCGCTALVVIRYMDQNDNKHLQVINVGDSRAIVSKNGIGISLNKDHKPNWPDEKKRIEQINLTSKIVRPIYKDKLANVWRVGDLSVSRSFGDLDNIPHVTHNPDIYDYVLTDTDEFLVIACDGLWDVIDVSEVTNFVKDHMNNNGTQFYNIPKKYPNDLISNKKRNIAEKLAHYAIAKGSEDNVSIIIVFL</sequence>
<protein>
    <recommendedName>
        <fullName evidence="3">protein-serine/threonine phosphatase</fullName>
        <ecNumber evidence="3">3.1.3.16</ecNumber>
    </recommendedName>
</protein>
<accession>A0A6C0LTJ6</accession>
<reference evidence="10" key="1">
    <citation type="journal article" date="2020" name="Nature">
        <title>Giant virus diversity and host interactions through global metagenomics.</title>
        <authorList>
            <person name="Schulz F."/>
            <person name="Roux S."/>
            <person name="Paez-Espino D."/>
            <person name="Jungbluth S."/>
            <person name="Walsh D.A."/>
            <person name="Denef V.J."/>
            <person name="McMahon K.D."/>
            <person name="Konstantinidis K.T."/>
            <person name="Eloe-Fadrosh E.A."/>
            <person name="Kyrpides N.C."/>
            <person name="Woyke T."/>
        </authorList>
    </citation>
    <scope>NUCLEOTIDE SEQUENCE</scope>
    <source>
        <strain evidence="10">GVMAG-S-1014582-52</strain>
    </source>
</reference>
<evidence type="ECO:0000256" key="7">
    <source>
        <dbReference type="ARBA" id="ARBA00022912"/>
    </source>
</evidence>
<evidence type="ECO:0000256" key="2">
    <source>
        <dbReference type="ARBA" id="ARBA00006702"/>
    </source>
</evidence>
<dbReference type="CDD" id="cd00143">
    <property type="entry name" value="PP2Cc"/>
    <property type="match status" value="1"/>
</dbReference>
<dbReference type="InterPro" id="IPR036457">
    <property type="entry name" value="PPM-type-like_dom_sf"/>
</dbReference>
<keyword evidence="8" id="KW-0464">Manganese</keyword>
<evidence type="ECO:0000259" key="9">
    <source>
        <dbReference type="PROSITE" id="PS51746"/>
    </source>
</evidence>
<dbReference type="Gene3D" id="3.60.40.10">
    <property type="entry name" value="PPM-type phosphatase domain"/>
    <property type="match status" value="1"/>
</dbReference>
<dbReference type="PROSITE" id="PS51746">
    <property type="entry name" value="PPM_2"/>
    <property type="match status" value="1"/>
</dbReference>
<evidence type="ECO:0000256" key="1">
    <source>
        <dbReference type="ARBA" id="ARBA00001936"/>
    </source>
</evidence>
<keyword evidence="7" id="KW-0904">Protein phosphatase</keyword>
<comment type="similarity">
    <text evidence="2">Belongs to the PP2C family.</text>
</comment>
<dbReference type="SMART" id="SM00332">
    <property type="entry name" value="PP2Cc"/>
    <property type="match status" value="1"/>
</dbReference>
<dbReference type="PANTHER" id="PTHR13832">
    <property type="entry name" value="PROTEIN PHOSPHATASE 2C"/>
    <property type="match status" value="1"/>
</dbReference>
<dbReference type="PANTHER" id="PTHR13832:SF803">
    <property type="entry name" value="PROTEIN PHOSPHATASE 1G"/>
    <property type="match status" value="1"/>
</dbReference>
<keyword evidence="4" id="KW-0479">Metal-binding</keyword>
<dbReference type="SUPFAM" id="SSF81606">
    <property type="entry name" value="PP2C-like"/>
    <property type="match status" value="1"/>
</dbReference>
<evidence type="ECO:0000256" key="3">
    <source>
        <dbReference type="ARBA" id="ARBA00013081"/>
    </source>
</evidence>
<dbReference type="InterPro" id="IPR001932">
    <property type="entry name" value="PPM-type_phosphatase-like_dom"/>
</dbReference>
<dbReference type="EMBL" id="MN740556">
    <property type="protein sequence ID" value="QHU33081.1"/>
    <property type="molecule type" value="Genomic_DNA"/>
</dbReference>
<comment type="cofactor">
    <cofactor evidence="1">
        <name>Mn(2+)</name>
        <dbReference type="ChEBI" id="CHEBI:29035"/>
    </cofactor>
</comment>